<dbReference type="STRING" id="2316362.A0A4Q2DRF0"/>
<dbReference type="GO" id="GO:0004105">
    <property type="term" value="F:choline-phosphate cytidylyltransferase activity"/>
    <property type="evidence" value="ECO:0007669"/>
    <property type="project" value="UniProtKB-EC"/>
</dbReference>
<evidence type="ECO:0000259" key="2">
    <source>
        <dbReference type="Pfam" id="PF01467"/>
    </source>
</evidence>
<dbReference type="EC" id="2.7.7.15" evidence="1"/>
<comment type="caution">
    <text evidence="3">The sequence shown here is derived from an EMBL/GenBank/DDBJ whole genome shotgun (WGS) entry which is preliminary data.</text>
</comment>
<protein>
    <recommendedName>
        <fullName evidence="1">choline-phosphate cytidylyltransferase</fullName>
        <ecNumber evidence="1">2.7.7.15</ecNumber>
    </recommendedName>
</protein>
<dbReference type="NCBIfam" id="TIGR00125">
    <property type="entry name" value="cyt_tran_rel"/>
    <property type="match status" value="1"/>
</dbReference>
<dbReference type="GO" id="GO:0031210">
    <property type="term" value="F:phosphatidylcholine binding"/>
    <property type="evidence" value="ECO:0007669"/>
    <property type="project" value="TreeGrafter"/>
</dbReference>
<accession>A0A4Q2DRF0</accession>
<evidence type="ECO:0000313" key="3">
    <source>
        <dbReference type="EMBL" id="RXW22146.1"/>
    </source>
</evidence>
<dbReference type="InterPro" id="IPR014729">
    <property type="entry name" value="Rossmann-like_a/b/a_fold"/>
</dbReference>
<dbReference type="EMBL" id="SDEE01000082">
    <property type="protein sequence ID" value="RXW22146.1"/>
    <property type="molecule type" value="Genomic_DNA"/>
</dbReference>
<evidence type="ECO:0000313" key="4">
    <source>
        <dbReference type="Proteomes" id="UP000290288"/>
    </source>
</evidence>
<dbReference type="Pfam" id="PF01467">
    <property type="entry name" value="CTP_transf_like"/>
    <property type="match status" value="1"/>
</dbReference>
<gene>
    <name evidence="3" type="ORF">EST38_g3725</name>
</gene>
<evidence type="ECO:0000256" key="1">
    <source>
        <dbReference type="ARBA" id="ARBA00026101"/>
    </source>
</evidence>
<feature type="domain" description="Cytidyltransferase-like" evidence="2">
    <location>
        <begin position="89"/>
        <end position="218"/>
    </location>
</feature>
<dbReference type="InterPro" id="IPR004821">
    <property type="entry name" value="Cyt_trans-like"/>
</dbReference>
<proteinExistence type="predicted"/>
<dbReference type="SUPFAM" id="SSF52374">
    <property type="entry name" value="Nucleotidylyl transferase"/>
    <property type="match status" value="1"/>
</dbReference>
<keyword evidence="4" id="KW-1185">Reference proteome</keyword>
<dbReference type="OrthoDB" id="17102at2759"/>
<dbReference type="Proteomes" id="UP000290288">
    <property type="component" value="Unassembled WGS sequence"/>
</dbReference>
<dbReference type="GO" id="GO:0005635">
    <property type="term" value="C:nuclear envelope"/>
    <property type="evidence" value="ECO:0007669"/>
    <property type="project" value="TreeGrafter"/>
</dbReference>
<sequence>MDSNTPTVFSDDDEYDLISNPGHDYSLDSSVAGLPSRLEAKDIPEPPPAQAARDKLETVNWSADEIQALVRKSLNLAPETHSRRTVRIYVDGAFDVFNVGRALQLRQAKLAFPFVHLIVGVFPNELLNQHGCSVTWPEMERVEMVRHCRWVDEVITDIPWQLSEEFLLQRRVDYVAIDEGTSVDPNCHKLRVKGYDEIKRIGKVIQTKRTKGLSATRVPMSGPPTPVMATTSRLAVSCPSSLPTSQLVENDETPEPKLDIFGIAS</sequence>
<name>A0A4Q2DRF0_9AGAR</name>
<dbReference type="Gene3D" id="3.40.50.620">
    <property type="entry name" value="HUPs"/>
    <property type="match status" value="1"/>
</dbReference>
<dbReference type="PANTHER" id="PTHR10739">
    <property type="entry name" value="CYTIDYLYLTRANSFERASE"/>
    <property type="match status" value="1"/>
</dbReference>
<organism evidence="3 4">
    <name type="scientific">Candolleomyces aberdarensis</name>
    <dbReference type="NCBI Taxonomy" id="2316362"/>
    <lineage>
        <taxon>Eukaryota</taxon>
        <taxon>Fungi</taxon>
        <taxon>Dikarya</taxon>
        <taxon>Basidiomycota</taxon>
        <taxon>Agaricomycotina</taxon>
        <taxon>Agaricomycetes</taxon>
        <taxon>Agaricomycetidae</taxon>
        <taxon>Agaricales</taxon>
        <taxon>Agaricineae</taxon>
        <taxon>Psathyrellaceae</taxon>
        <taxon>Candolleomyces</taxon>
    </lineage>
</organism>
<reference evidence="3 4" key="1">
    <citation type="submission" date="2019-01" db="EMBL/GenBank/DDBJ databases">
        <title>Draft genome sequence of Psathyrella aberdarensis IHI B618.</title>
        <authorList>
            <person name="Buettner E."/>
            <person name="Kellner H."/>
        </authorList>
    </citation>
    <scope>NUCLEOTIDE SEQUENCE [LARGE SCALE GENOMIC DNA]</scope>
    <source>
        <strain evidence="3 4">IHI B618</strain>
    </source>
</reference>
<dbReference type="PANTHER" id="PTHR10739:SF13">
    <property type="entry name" value="CHOLINE-PHOSPHATE CYTIDYLYLTRANSFERASE"/>
    <property type="match status" value="1"/>
</dbReference>
<dbReference type="AlphaFoldDB" id="A0A4Q2DRF0"/>
<dbReference type="InterPro" id="IPR045049">
    <property type="entry name" value="Pcy1-like"/>
</dbReference>